<dbReference type="PIRSF" id="PIRSF006221">
    <property type="entry name" value="Ketosamine-3-kinase"/>
    <property type="match status" value="1"/>
</dbReference>
<dbReference type="GO" id="GO:0016301">
    <property type="term" value="F:kinase activity"/>
    <property type="evidence" value="ECO:0007669"/>
    <property type="project" value="UniProtKB-UniRule"/>
</dbReference>
<evidence type="ECO:0000256" key="1">
    <source>
        <dbReference type="ARBA" id="ARBA00009460"/>
    </source>
</evidence>
<dbReference type="RefSeq" id="WP_109317873.1">
    <property type="nucleotide sequence ID" value="NZ_QFWT01000001.1"/>
</dbReference>
<evidence type="ECO:0008006" key="5">
    <source>
        <dbReference type="Google" id="ProtNLM"/>
    </source>
</evidence>
<evidence type="ECO:0000313" key="3">
    <source>
        <dbReference type="EMBL" id="PWI34718.1"/>
    </source>
</evidence>
<dbReference type="Gene3D" id="3.30.200.20">
    <property type="entry name" value="Phosphorylase Kinase, domain 1"/>
    <property type="match status" value="1"/>
</dbReference>
<dbReference type="InterPro" id="IPR011009">
    <property type="entry name" value="Kinase-like_dom_sf"/>
</dbReference>
<comment type="caution">
    <text evidence="3">The sequence shown here is derived from an EMBL/GenBank/DDBJ whole genome shotgun (WGS) entry which is preliminary data.</text>
</comment>
<dbReference type="InterPro" id="IPR016477">
    <property type="entry name" value="Fructo-/Ketosamine-3-kinase"/>
</dbReference>
<reference evidence="3 4" key="1">
    <citation type="submission" date="2018-05" db="EMBL/GenBank/DDBJ databases">
        <title>Vibrio limimaris sp. nov., isolated from marine sediment.</title>
        <authorList>
            <person name="Li C.-M."/>
        </authorList>
    </citation>
    <scope>NUCLEOTIDE SEQUENCE [LARGE SCALE GENOMIC DNA]</scope>
    <source>
        <strain evidence="3 4">E4404</strain>
    </source>
</reference>
<accession>A0A2U3BD50</accession>
<gene>
    <name evidence="3" type="ORF">DI392_00045</name>
</gene>
<dbReference type="AlphaFoldDB" id="A0A2U3BD50"/>
<dbReference type="SUPFAM" id="SSF56112">
    <property type="entry name" value="Protein kinase-like (PK-like)"/>
    <property type="match status" value="1"/>
</dbReference>
<name>A0A2U3BD50_9VIBR</name>
<dbReference type="PANTHER" id="PTHR12149">
    <property type="entry name" value="FRUCTOSAMINE 3 KINASE-RELATED PROTEIN"/>
    <property type="match status" value="1"/>
</dbReference>
<keyword evidence="2" id="KW-0418">Kinase</keyword>
<dbReference type="Proteomes" id="UP000245362">
    <property type="component" value="Unassembled WGS sequence"/>
</dbReference>
<dbReference type="EMBL" id="QFWT01000001">
    <property type="protein sequence ID" value="PWI34718.1"/>
    <property type="molecule type" value="Genomic_DNA"/>
</dbReference>
<evidence type="ECO:0000313" key="4">
    <source>
        <dbReference type="Proteomes" id="UP000245362"/>
    </source>
</evidence>
<comment type="similarity">
    <text evidence="1 2">Belongs to the fructosamine kinase family.</text>
</comment>
<protein>
    <recommendedName>
        <fullName evidence="5">Fructosamine kinase family protein</fullName>
    </recommendedName>
</protein>
<dbReference type="OrthoDB" id="5291879at2"/>
<proteinExistence type="inferred from homology"/>
<dbReference type="Pfam" id="PF03881">
    <property type="entry name" value="Fructosamin_kin"/>
    <property type="match status" value="1"/>
</dbReference>
<sequence length="289" mass="33742">MWQAIAQHLSDVCMFDYQIKERTRLNGGDINECYMISDGEQRYFVKTNSREFFPKFEAEGEGLKELRKTNTVFLPELISMGHTKHHAYIILNYLATKPLDDPKAAYLFGEQLAYLHLWGEQKEYGFDQDNYIGETLQPNPWHKKWGRFFAEQRIGWQLQLLNEKGINFGNIDDIVGTVKTHLLNHNPRPSLLHGDLWHGNVAHSAFGPICYDPACYWGDRECDIAMTELFSGFQKEFYQGYESVAPLDPGYQQRKDIYNLYHILNHCNLFGGHYLADAQNFINQMLKRE</sequence>
<keyword evidence="4" id="KW-1185">Reference proteome</keyword>
<dbReference type="Gene3D" id="3.90.1200.10">
    <property type="match status" value="1"/>
</dbReference>
<keyword evidence="2" id="KW-0808">Transferase</keyword>
<evidence type="ECO:0000256" key="2">
    <source>
        <dbReference type="PIRNR" id="PIRNR006221"/>
    </source>
</evidence>
<organism evidence="3 4">
    <name type="scientific">Vibrio albus</name>
    <dbReference type="NCBI Taxonomy" id="2200953"/>
    <lineage>
        <taxon>Bacteria</taxon>
        <taxon>Pseudomonadati</taxon>
        <taxon>Pseudomonadota</taxon>
        <taxon>Gammaproteobacteria</taxon>
        <taxon>Vibrionales</taxon>
        <taxon>Vibrionaceae</taxon>
        <taxon>Vibrio</taxon>
    </lineage>
</organism>
<dbReference type="PANTHER" id="PTHR12149:SF8">
    <property type="entry name" value="PROTEIN-RIBULOSAMINE 3-KINASE"/>
    <property type="match status" value="1"/>
</dbReference>